<dbReference type="InterPro" id="IPR001680">
    <property type="entry name" value="WD40_rpt"/>
</dbReference>
<dbReference type="PROSITE" id="PS50294">
    <property type="entry name" value="WD_REPEATS_REGION"/>
    <property type="match status" value="10"/>
</dbReference>
<dbReference type="SUPFAM" id="SSF53167">
    <property type="entry name" value="Purine and uridine phosphorylases"/>
    <property type="match status" value="1"/>
</dbReference>
<feature type="repeat" description="WD" evidence="3">
    <location>
        <begin position="1144"/>
        <end position="1176"/>
    </location>
</feature>
<dbReference type="SMART" id="SM00320">
    <property type="entry name" value="WD40"/>
    <property type="match status" value="12"/>
</dbReference>
<dbReference type="InterPro" id="IPR015943">
    <property type="entry name" value="WD40/YVTN_repeat-like_dom_sf"/>
</dbReference>
<feature type="repeat" description="WD" evidence="3">
    <location>
        <begin position="1102"/>
        <end position="1134"/>
    </location>
</feature>
<dbReference type="Pfam" id="PF24883">
    <property type="entry name" value="NPHP3_N"/>
    <property type="match status" value="1"/>
</dbReference>
<feature type="region of interest" description="Disordered" evidence="4">
    <location>
        <begin position="186"/>
        <end position="214"/>
    </location>
</feature>
<dbReference type="CDD" id="cd00200">
    <property type="entry name" value="WD40"/>
    <property type="match status" value="2"/>
</dbReference>
<dbReference type="PROSITE" id="PS50837">
    <property type="entry name" value="NACHT"/>
    <property type="match status" value="1"/>
</dbReference>
<dbReference type="EMBL" id="DF933800">
    <property type="protein sequence ID" value="GAM33433.1"/>
    <property type="molecule type" value="Genomic_DNA"/>
</dbReference>
<evidence type="ECO:0000256" key="1">
    <source>
        <dbReference type="ARBA" id="ARBA00022574"/>
    </source>
</evidence>
<feature type="repeat" description="WD" evidence="3">
    <location>
        <begin position="1186"/>
        <end position="1218"/>
    </location>
</feature>
<dbReference type="PRINTS" id="PR00320">
    <property type="entry name" value="GPROTEINBRPT"/>
</dbReference>
<evidence type="ECO:0000256" key="4">
    <source>
        <dbReference type="SAM" id="MobiDB-lite"/>
    </source>
</evidence>
<dbReference type="InterPro" id="IPR035994">
    <property type="entry name" value="Nucleoside_phosphorylase_sf"/>
</dbReference>
<dbReference type="SUPFAM" id="SSF50978">
    <property type="entry name" value="WD40 repeat-like"/>
    <property type="match status" value="1"/>
</dbReference>
<dbReference type="InterPro" id="IPR027417">
    <property type="entry name" value="P-loop_NTPase"/>
</dbReference>
<dbReference type="InterPro" id="IPR011047">
    <property type="entry name" value="Quinoprotein_ADH-like_sf"/>
</dbReference>
<dbReference type="GO" id="GO:0003824">
    <property type="term" value="F:catalytic activity"/>
    <property type="evidence" value="ECO:0007669"/>
    <property type="project" value="InterPro"/>
</dbReference>
<feature type="repeat" description="WD" evidence="3">
    <location>
        <begin position="1270"/>
        <end position="1302"/>
    </location>
</feature>
<sequence>MPTLDPNLYTVAWIAPLEIEVQAAKHVLDKVHTGGFPVGPGDDYLFHAGEIHGHNVVIATFAAGQRYGTSSATSLAMGVKKFFPNLWFGLLVGVAAGLPNLSGSPTRDIRLGDVIIAYSPPGGDRPAIIPYGLGKQKGGGGFELLCNGHSLRQTERIVGSAIGKIKADRREGQVLLEYYRKIPETATKFPDPGQENDILYSSGDSVPVQRKRRPDAERTHVWYGSIGSGDQLLKSSRDTDELRDKYNVIGLEMEAAGVMNEIPVGNIRGVCDYGDERKNKDWQPYAAVMAAAFAKAVLSEITPKCVTQSPDVTMVFTDKDNSCLRDLLVVDPESELRRIEATNGGLLDDSFRWFLGNAEFQKWYRSSQNHLLWIKGDPGKGKTMLMIGIIKELAQQTQSQPSQSIAYFLCQATDPRLSHATSILRSLIYMFIRQQPHLISYLREKYDTDPKLFESGNTFYSLCAIFENMIQSSTHAMTYYLLVDALDECETGLSDLLKLIARTKSIPAAQIKWIVSSRNRDDIEQELDFGDEETKLSLELNANHISHAVAAYITYKVSRLTVLRRNGTLFGQVEEQLLRKSDGTFLWVALVVQEMQKCRRSAAMVELLERNPRGLVPLYDRMLQQIQLFEGADRELCVLVLSIVTLGYRPLHLHELCLIAGLHKQQRGMDNLRDVVGMCGSFLTIRDDYVYVIHQSAKDYLRDVRVAATIFPSEPSTIHHRIFRESLQNLSARLHRNIYCLSLDNPGISVSEIASFRPDPDPLLDLRYSCTYWLDHLSEAISVSADQLNATLDFFRKHLLHWLESLSLIGEIRHGILSLKNLAHQHQLFKEFERFATSYASVIQQAPLQAYSTAVTLCPQASESKKLYWGQRLDFLKHASVMQDSWDPCMQILEGHTDQVMALAFSPDGQTVASASFDRTVRLWDPVTGVERFTFRHPAWVHAVAFSPDGQILASALGDCTVRLCDIPKRVIRRTLQGHSKGVTAVDFSPNGQTLATASEDCTVLIWDLATGVKRYTLQGHTYTVSTVAFSPDGQILASASHNGIIRLWDPATGLLRHNLQSRIYGGTTVAFSPVGQTIASTPDKSCIVRLWNPTTGFECCTLQHRTPIYKVAFSKDGQTVASTAFDRTVRLWDPATGVERCTLQGHTNIVSAVAFSPDGQIVASASYDGTIRLWDPATTIKDRRLQGHEKAVSAISFSRDRQTLASASYDGTIRLWDPATGLEHRAWSAHIDCINAVTFSPDGKTVASASDDATVRLWNPLTGGLHRTLRGHMYGVSAVAFSPDGQTIASAGYDCDVRLWNPATDDPIHGFDHHSLLGHKYRCTAVAFSPDGQIVASGSQDHTVRLWDLTTRIERCTLEGHTDTVTAVAVSLDGQTVASASEDKTVRLWNPATGDEIDRYQLDVVLKTLSFTANGCLNTDRGLLPLNHQPSNSFIDGQEDKLFVREEWVTRNGQRLIWLPPDYRATSVLTFGNSVVLGHDSGRLTFLWFN</sequence>
<dbReference type="PANTHER" id="PTHR19848:SF8">
    <property type="entry name" value="F-BOX AND WD REPEAT DOMAIN CONTAINING 7"/>
    <property type="match status" value="1"/>
</dbReference>
<feature type="repeat" description="WD" evidence="3">
    <location>
        <begin position="976"/>
        <end position="1017"/>
    </location>
</feature>
<dbReference type="Pfam" id="PF00400">
    <property type="entry name" value="WD40"/>
    <property type="match status" value="11"/>
</dbReference>
<name>A0A0B8MXU6_TALPI</name>
<dbReference type="InterPro" id="IPR056884">
    <property type="entry name" value="NPHP3-like_N"/>
</dbReference>
<organism evidence="6 7">
    <name type="scientific">Talaromyces pinophilus</name>
    <name type="common">Penicillium pinophilum</name>
    <dbReference type="NCBI Taxonomy" id="128442"/>
    <lineage>
        <taxon>Eukaryota</taxon>
        <taxon>Fungi</taxon>
        <taxon>Dikarya</taxon>
        <taxon>Ascomycota</taxon>
        <taxon>Pezizomycotina</taxon>
        <taxon>Eurotiomycetes</taxon>
        <taxon>Eurotiomycetidae</taxon>
        <taxon>Eurotiales</taxon>
        <taxon>Trichocomaceae</taxon>
        <taxon>Talaromyces</taxon>
        <taxon>Talaromyces sect. Talaromyces</taxon>
    </lineage>
</organism>
<keyword evidence="2" id="KW-0677">Repeat</keyword>
<feature type="repeat" description="WD" evidence="3">
    <location>
        <begin position="1018"/>
        <end position="1050"/>
    </location>
</feature>
<protein>
    <recommendedName>
        <fullName evidence="5">NACHT domain-containing protein</fullName>
    </recommendedName>
</protein>
<dbReference type="Proteomes" id="UP000053095">
    <property type="component" value="Unassembled WGS sequence"/>
</dbReference>
<dbReference type="InterPro" id="IPR020472">
    <property type="entry name" value="WD40_PAC1"/>
</dbReference>
<accession>A0A0B8MXU6</accession>
<dbReference type="Gene3D" id="2.130.10.10">
    <property type="entry name" value="YVTN repeat-like/Quinoprotein amine dehydrogenase"/>
    <property type="match status" value="4"/>
</dbReference>
<keyword evidence="7" id="KW-1185">Reference proteome</keyword>
<dbReference type="SUPFAM" id="SSF52540">
    <property type="entry name" value="P-loop containing nucleoside triphosphate hydrolases"/>
    <property type="match status" value="1"/>
</dbReference>
<proteinExistence type="predicted"/>
<gene>
    <name evidence="6" type="ORF">TCE0_004r00321</name>
</gene>
<feature type="domain" description="NACHT" evidence="5">
    <location>
        <begin position="370"/>
        <end position="518"/>
    </location>
</feature>
<feature type="repeat" description="WD" evidence="3">
    <location>
        <begin position="1317"/>
        <end position="1352"/>
    </location>
</feature>
<dbReference type="PROSITE" id="PS50082">
    <property type="entry name" value="WD_REPEATS_2"/>
    <property type="match status" value="10"/>
</dbReference>
<evidence type="ECO:0000259" key="5">
    <source>
        <dbReference type="PROSITE" id="PS50837"/>
    </source>
</evidence>
<keyword evidence="1 3" id="KW-0853">WD repeat</keyword>
<dbReference type="InterPro" id="IPR036322">
    <property type="entry name" value="WD40_repeat_dom_sf"/>
</dbReference>
<dbReference type="Gene3D" id="3.40.50.1580">
    <property type="entry name" value="Nucleoside phosphorylase domain"/>
    <property type="match status" value="1"/>
</dbReference>
<evidence type="ECO:0000313" key="7">
    <source>
        <dbReference type="Proteomes" id="UP000053095"/>
    </source>
</evidence>
<feature type="repeat" description="WD" evidence="3">
    <location>
        <begin position="1228"/>
        <end position="1260"/>
    </location>
</feature>
<dbReference type="PROSITE" id="PS00678">
    <property type="entry name" value="WD_REPEATS_1"/>
    <property type="match status" value="2"/>
</dbReference>
<evidence type="ECO:0000313" key="6">
    <source>
        <dbReference type="EMBL" id="GAM33433.1"/>
    </source>
</evidence>
<dbReference type="GO" id="GO:0009116">
    <property type="term" value="P:nucleoside metabolic process"/>
    <property type="evidence" value="ECO:0007669"/>
    <property type="project" value="InterPro"/>
</dbReference>
<dbReference type="InterPro" id="IPR007111">
    <property type="entry name" value="NACHT_NTPase"/>
</dbReference>
<dbReference type="InterPro" id="IPR019775">
    <property type="entry name" value="WD40_repeat_CS"/>
</dbReference>
<dbReference type="Gene3D" id="3.40.50.300">
    <property type="entry name" value="P-loop containing nucleotide triphosphate hydrolases"/>
    <property type="match status" value="1"/>
</dbReference>
<reference evidence="7" key="1">
    <citation type="journal article" date="2015" name="Genome Announc.">
        <title>Draft genome sequence of Talaromyces cellulolyticus strain Y-94, a source of lignocellulosic biomass-degrading enzymes.</title>
        <authorList>
            <person name="Fujii T."/>
            <person name="Koike H."/>
            <person name="Sawayama S."/>
            <person name="Yano S."/>
            <person name="Inoue H."/>
        </authorList>
    </citation>
    <scope>NUCLEOTIDE SEQUENCE [LARGE SCALE GENOMIC DNA]</scope>
    <source>
        <strain evidence="7">Y-94</strain>
    </source>
</reference>
<feature type="repeat" description="WD" evidence="3">
    <location>
        <begin position="893"/>
        <end position="925"/>
    </location>
</feature>
<evidence type="ECO:0000256" key="3">
    <source>
        <dbReference type="PROSITE-ProRule" id="PRU00221"/>
    </source>
</evidence>
<dbReference type="PANTHER" id="PTHR19848">
    <property type="entry name" value="WD40 REPEAT PROTEIN"/>
    <property type="match status" value="1"/>
</dbReference>
<feature type="repeat" description="WD" evidence="3">
    <location>
        <begin position="1359"/>
        <end position="1400"/>
    </location>
</feature>
<dbReference type="SUPFAM" id="SSF50998">
    <property type="entry name" value="Quinoprotein alcohol dehydrogenase-like"/>
    <property type="match status" value="1"/>
</dbReference>
<evidence type="ECO:0000256" key="2">
    <source>
        <dbReference type="ARBA" id="ARBA00022737"/>
    </source>
</evidence>